<evidence type="ECO:0000256" key="2">
    <source>
        <dbReference type="SAM" id="SignalP"/>
    </source>
</evidence>
<dbReference type="AlphaFoldDB" id="A0AA97PNK2"/>
<reference evidence="3" key="1">
    <citation type="journal article" date="2012" name="PLoS Genet.">
        <title>Comparative analysis of the genomes of two field isolates of the rice blast fungus Magnaporthe oryzae.</title>
        <authorList>
            <person name="Xue M."/>
            <person name="Yang J."/>
            <person name="Li Z."/>
            <person name="Hu S."/>
            <person name="Yao N."/>
            <person name="Dean R.A."/>
            <person name="Zhao W."/>
            <person name="Shen M."/>
            <person name="Zhang H."/>
            <person name="Li C."/>
            <person name="Liu L."/>
            <person name="Cao L."/>
            <person name="Xu X."/>
            <person name="Xing Y."/>
            <person name="Hsiang T."/>
            <person name="Zhang Z."/>
            <person name="Xu J.R."/>
            <person name="Peng Y.L."/>
        </authorList>
    </citation>
    <scope>NUCLEOTIDE SEQUENCE</scope>
    <source>
        <strain evidence="3">Y34</strain>
    </source>
</reference>
<protein>
    <submittedName>
        <fullName evidence="3">Uncharacterized protein</fullName>
    </submittedName>
</protein>
<organism evidence="3">
    <name type="scientific">Pyricularia oryzae (strain Y34)</name>
    <name type="common">Rice blast fungus</name>
    <name type="synonym">Magnaporthe oryzae</name>
    <dbReference type="NCBI Taxonomy" id="1143189"/>
    <lineage>
        <taxon>Eukaryota</taxon>
        <taxon>Fungi</taxon>
        <taxon>Dikarya</taxon>
        <taxon>Ascomycota</taxon>
        <taxon>Pezizomycotina</taxon>
        <taxon>Sordariomycetes</taxon>
        <taxon>Sordariomycetidae</taxon>
        <taxon>Magnaporthales</taxon>
        <taxon>Pyriculariaceae</taxon>
        <taxon>Pyricularia</taxon>
    </lineage>
</organism>
<keyword evidence="2" id="KW-0732">Signal</keyword>
<proteinExistence type="predicted"/>
<dbReference type="EMBL" id="JH794022">
    <property type="protein sequence ID" value="ELQ41296.1"/>
    <property type="molecule type" value="Genomic_DNA"/>
</dbReference>
<evidence type="ECO:0000256" key="1">
    <source>
        <dbReference type="SAM" id="MobiDB-lite"/>
    </source>
</evidence>
<name>A0AA97PNK2_PYRO3</name>
<evidence type="ECO:0000313" key="3">
    <source>
        <dbReference type="EMBL" id="ELQ41296.1"/>
    </source>
</evidence>
<feature type="chain" id="PRO_5041690261" evidence="2">
    <location>
        <begin position="18"/>
        <end position="58"/>
    </location>
</feature>
<accession>A0AA97PNK2</accession>
<dbReference type="Proteomes" id="UP000011086">
    <property type="component" value="Unassembled WGS sequence"/>
</dbReference>
<feature type="compositionally biased region" description="Pro residues" evidence="1">
    <location>
        <begin position="49"/>
        <end position="58"/>
    </location>
</feature>
<feature type="region of interest" description="Disordered" evidence="1">
    <location>
        <begin position="21"/>
        <end position="58"/>
    </location>
</feature>
<feature type="signal peptide" evidence="2">
    <location>
        <begin position="1"/>
        <end position="17"/>
    </location>
</feature>
<gene>
    <name evidence="3" type="ORF">OOU_Y34scaffold00285g3</name>
</gene>
<sequence length="58" mass="6066">MPTLALACLAGLHGARACVLARPGRDPRAPSAGARRRRAADEPPTGQDSPPPAAQRRR</sequence>